<proteinExistence type="predicted"/>
<evidence type="ECO:0000313" key="4">
    <source>
        <dbReference type="Proteomes" id="UP001387364"/>
    </source>
</evidence>
<evidence type="ECO:0000256" key="1">
    <source>
        <dbReference type="ARBA" id="ARBA00022969"/>
    </source>
</evidence>
<feature type="compositionally biased region" description="Basic and acidic residues" evidence="2">
    <location>
        <begin position="1"/>
        <end position="12"/>
    </location>
</feature>
<gene>
    <name evidence="3" type="ORF">WDJ61_08510</name>
</gene>
<accession>A0ABZ2NBK6</accession>
<keyword evidence="4" id="KW-1185">Reference proteome</keyword>
<evidence type="ECO:0000256" key="2">
    <source>
        <dbReference type="SAM" id="MobiDB-lite"/>
    </source>
</evidence>
<name>A0ABZ2NBK6_9BACI</name>
<organism evidence="3 4">
    <name type="scientific">Bacillus kandeliae</name>
    <dbReference type="NCBI Taxonomy" id="3129297"/>
    <lineage>
        <taxon>Bacteria</taxon>
        <taxon>Bacillati</taxon>
        <taxon>Bacillota</taxon>
        <taxon>Bacilli</taxon>
        <taxon>Bacillales</taxon>
        <taxon>Bacillaceae</taxon>
        <taxon>Bacillus</taxon>
    </lineage>
</organism>
<evidence type="ECO:0000313" key="3">
    <source>
        <dbReference type="EMBL" id="WXB94650.1"/>
    </source>
</evidence>
<keyword evidence="1" id="KW-0749">Sporulation</keyword>
<dbReference type="InterPro" id="IPR012614">
    <property type="entry name" value="SASP_SspP"/>
</dbReference>
<reference evidence="3 4" key="1">
    <citation type="submission" date="2024-02" db="EMBL/GenBank/DDBJ databases">
        <title>Seven novel Bacillus-like species.</title>
        <authorList>
            <person name="Liu G."/>
        </authorList>
    </citation>
    <scope>NUCLEOTIDE SEQUENCE [LARGE SCALE GENOMIC DNA]</scope>
    <source>
        <strain evidence="3 4">FJAT-52991</strain>
    </source>
</reference>
<protein>
    <submittedName>
        <fullName evidence="3">Small acid-soluble spore protein P</fullName>
    </submittedName>
</protein>
<dbReference type="EMBL" id="CP147404">
    <property type="protein sequence ID" value="WXB94650.1"/>
    <property type="molecule type" value="Genomic_DNA"/>
</dbReference>
<dbReference type="Proteomes" id="UP001387364">
    <property type="component" value="Chromosome"/>
</dbReference>
<feature type="region of interest" description="Disordered" evidence="2">
    <location>
        <begin position="1"/>
        <end position="41"/>
    </location>
</feature>
<dbReference type="RefSeq" id="WP_338754443.1">
    <property type="nucleotide sequence ID" value="NZ_CP147404.1"/>
</dbReference>
<sequence>MTKSASKSEKTEATQPQPLSGSHKVKNKNHSRQKKHSSHDM</sequence>
<feature type="compositionally biased region" description="Basic residues" evidence="2">
    <location>
        <begin position="23"/>
        <end position="41"/>
    </location>
</feature>
<dbReference type="Pfam" id="PF08179">
    <property type="entry name" value="SspP"/>
    <property type="match status" value="1"/>
</dbReference>